<dbReference type="EMBL" id="VWNA01000001">
    <property type="protein sequence ID" value="MQT12681.1"/>
    <property type="molecule type" value="Genomic_DNA"/>
</dbReference>
<evidence type="ECO:0000313" key="1">
    <source>
        <dbReference type="EMBL" id="MQT12681.1"/>
    </source>
</evidence>
<accession>A0A6A7Y3K6</accession>
<comment type="caution">
    <text evidence="1">The sequence shown here is derived from an EMBL/GenBank/DDBJ whole genome shotgun (WGS) entry which is preliminary data.</text>
</comment>
<evidence type="ECO:0000313" key="2">
    <source>
        <dbReference type="Proteomes" id="UP000332515"/>
    </source>
</evidence>
<organism evidence="1 2">
    <name type="scientific">Segnochrobactrum spirostomi</name>
    <dbReference type="NCBI Taxonomy" id="2608987"/>
    <lineage>
        <taxon>Bacteria</taxon>
        <taxon>Pseudomonadati</taxon>
        <taxon>Pseudomonadota</taxon>
        <taxon>Alphaproteobacteria</taxon>
        <taxon>Hyphomicrobiales</taxon>
        <taxon>Segnochrobactraceae</taxon>
        <taxon>Segnochrobactrum</taxon>
    </lineage>
</organism>
<sequence>MNTTFANTARTTALDDHALAMIAGGTVTPQQVINQVIAGLPFGGEANRFGPCPNPDAFPIGPCPNPDAFPVPAPNPDANG</sequence>
<reference evidence="1 2" key="1">
    <citation type="submission" date="2019-09" db="EMBL/GenBank/DDBJ databases">
        <title>Segnochrobactrum spirostomi gen. nov., sp. nov., isolated from the ciliate Spirostomum cf. yagiui and description of a novel family, Segnochrobactraceae fam. nov. within the order Rhizobiales of the class Alphaproteobacteria.</title>
        <authorList>
            <person name="Akter S."/>
            <person name="Shazib S.U.A."/>
            <person name="Shin M.K."/>
        </authorList>
    </citation>
    <scope>NUCLEOTIDE SEQUENCE [LARGE SCALE GENOMIC DNA]</scope>
    <source>
        <strain evidence="1 2">Sp-1</strain>
    </source>
</reference>
<keyword evidence="2" id="KW-1185">Reference proteome</keyword>
<protein>
    <submittedName>
        <fullName evidence="1">Uncharacterized protein</fullName>
    </submittedName>
</protein>
<dbReference type="AlphaFoldDB" id="A0A6A7Y3K6"/>
<dbReference type="RefSeq" id="WP_153479919.1">
    <property type="nucleotide sequence ID" value="NZ_VWNA01000001.1"/>
</dbReference>
<proteinExistence type="predicted"/>
<gene>
    <name evidence="1" type="ORF">F0357_08440</name>
</gene>
<name>A0A6A7Y3K6_9HYPH</name>
<dbReference type="Proteomes" id="UP000332515">
    <property type="component" value="Unassembled WGS sequence"/>
</dbReference>